<dbReference type="InterPro" id="IPR036865">
    <property type="entry name" value="CRAL-TRIO_dom_sf"/>
</dbReference>
<dbReference type="PRINTS" id="PR00180">
    <property type="entry name" value="CRETINALDHBP"/>
</dbReference>
<proteinExistence type="predicted"/>
<dbReference type="OMA" id="LKSIMEM"/>
<dbReference type="CDD" id="cd00170">
    <property type="entry name" value="SEC14"/>
    <property type="match status" value="1"/>
</dbReference>
<gene>
    <name evidence="2" type="ORF">X975_08068</name>
</gene>
<dbReference type="Gene3D" id="1.20.5.1200">
    <property type="entry name" value="Alpha-tocopherol transfer"/>
    <property type="match status" value="1"/>
</dbReference>
<accession>A0A087T0T7</accession>
<feature type="domain" description="CRAL-TRIO" evidence="1">
    <location>
        <begin position="92"/>
        <end position="258"/>
    </location>
</feature>
<sequence>MEFLPYHLDGLTPELIQKAKTELGEAPEVKKQALISFKQLIENEPNFYPFMDDTFFLMFLRCKKYNVQKAFNSLLNFYRFKKKYSGIFTDFLQSDLKKVMNMNSFKDCDLRTKDGGIVGVLLLGNHKWEQASIEDIVATILHIGLITYRKEATQISGGRIIIDFRNVTWHQFLKCASPTMLGLVFSSVENCWPFRLKAIHLVNEPKAFSLFFNMLKFTMPKKVQERFHMHGKDLDGLHKYIPPEMLPEELNGKEGPMDNTDYYKYILSHEDLLREMNKCGFKSEK</sequence>
<dbReference type="OrthoDB" id="1434354at2759"/>
<keyword evidence="3" id="KW-1185">Reference proteome</keyword>
<dbReference type="Pfam" id="PF00650">
    <property type="entry name" value="CRAL_TRIO"/>
    <property type="match status" value="1"/>
</dbReference>
<dbReference type="SUPFAM" id="SSF52087">
    <property type="entry name" value="CRAL/TRIO domain"/>
    <property type="match status" value="1"/>
</dbReference>
<dbReference type="Proteomes" id="UP000054359">
    <property type="component" value="Unassembled WGS sequence"/>
</dbReference>
<dbReference type="InterPro" id="IPR036273">
    <property type="entry name" value="CRAL/TRIO_N_dom_sf"/>
</dbReference>
<protein>
    <submittedName>
        <fullName evidence="2">Alpha-tocopherol transfer protein-like protein</fullName>
    </submittedName>
</protein>
<dbReference type="PANTHER" id="PTHR10174">
    <property type="entry name" value="ALPHA-TOCOPHEROL TRANSFER PROTEIN-RELATED"/>
    <property type="match status" value="1"/>
</dbReference>
<dbReference type="Gene3D" id="3.40.525.10">
    <property type="entry name" value="CRAL-TRIO lipid binding domain"/>
    <property type="match status" value="1"/>
</dbReference>
<dbReference type="SMART" id="SM00516">
    <property type="entry name" value="SEC14"/>
    <property type="match status" value="1"/>
</dbReference>
<dbReference type="SUPFAM" id="SSF46938">
    <property type="entry name" value="CRAL/TRIO N-terminal domain"/>
    <property type="match status" value="1"/>
</dbReference>
<dbReference type="AlphaFoldDB" id="A0A087T0T7"/>
<dbReference type="InterPro" id="IPR011074">
    <property type="entry name" value="CRAL/TRIO_N_dom"/>
</dbReference>
<dbReference type="STRING" id="407821.A0A087T0T7"/>
<evidence type="ECO:0000313" key="3">
    <source>
        <dbReference type="Proteomes" id="UP000054359"/>
    </source>
</evidence>
<dbReference type="Gene3D" id="1.10.8.20">
    <property type="entry name" value="N-terminal domain of phosphatidylinositol transfer protein sec14p"/>
    <property type="match status" value="1"/>
</dbReference>
<dbReference type="PANTHER" id="PTHR10174:SF130">
    <property type="entry name" value="ALPHA-TOCOPHEROL TRANSFER PROTEIN-LIKE"/>
    <property type="match status" value="1"/>
</dbReference>
<reference evidence="2 3" key="1">
    <citation type="submission" date="2013-11" db="EMBL/GenBank/DDBJ databases">
        <title>Genome sequencing of Stegodyphus mimosarum.</title>
        <authorList>
            <person name="Bechsgaard J."/>
        </authorList>
    </citation>
    <scope>NUCLEOTIDE SEQUENCE [LARGE SCALE GENOMIC DNA]</scope>
</reference>
<evidence type="ECO:0000313" key="2">
    <source>
        <dbReference type="EMBL" id="KFM58726.1"/>
    </source>
</evidence>
<dbReference type="PROSITE" id="PS50191">
    <property type="entry name" value="CRAL_TRIO"/>
    <property type="match status" value="1"/>
</dbReference>
<dbReference type="EMBL" id="KK112867">
    <property type="protein sequence ID" value="KFM58726.1"/>
    <property type="molecule type" value="Genomic_DNA"/>
</dbReference>
<evidence type="ECO:0000259" key="1">
    <source>
        <dbReference type="PROSITE" id="PS50191"/>
    </source>
</evidence>
<dbReference type="GO" id="GO:0016020">
    <property type="term" value="C:membrane"/>
    <property type="evidence" value="ECO:0007669"/>
    <property type="project" value="TreeGrafter"/>
</dbReference>
<dbReference type="SMART" id="SM01100">
    <property type="entry name" value="CRAL_TRIO_N"/>
    <property type="match status" value="1"/>
</dbReference>
<name>A0A087T0T7_STEMI</name>
<dbReference type="InterPro" id="IPR001251">
    <property type="entry name" value="CRAL-TRIO_dom"/>
</dbReference>
<feature type="non-terminal residue" evidence="2">
    <location>
        <position position="285"/>
    </location>
</feature>
<dbReference type="GO" id="GO:1902936">
    <property type="term" value="F:phosphatidylinositol bisphosphate binding"/>
    <property type="evidence" value="ECO:0007669"/>
    <property type="project" value="TreeGrafter"/>
</dbReference>
<organism evidence="2 3">
    <name type="scientific">Stegodyphus mimosarum</name>
    <name type="common">African social velvet spider</name>
    <dbReference type="NCBI Taxonomy" id="407821"/>
    <lineage>
        <taxon>Eukaryota</taxon>
        <taxon>Metazoa</taxon>
        <taxon>Ecdysozoa</taxon>
        <taxon>Arthropoda</taxon>
        <taxon>Chelicerata</taxon>
        <taxon>Arachnida</taxon>
        <taxon>Araneae</taxon>
        <taxon>Araneomorphae</taxon>
        <taxon>Entelegynae</taxon>
        <taxon>Eresoidea</taxon>
        <taxon>Eresidae</taxon>
        <taxon>Stegodyphus</taxon>
    </lineage>
</organism>